<evidence type="ECO:0000313" key="5">
    <source>
        <dbReference type="Proteomes" id="UP000183407"/>
    </source>
</evidence>
<evidence type="ECO:0000313" key="4">
    <source>
        <dbReference type="EMBL" id="SEE23909.1"/>
    </source>
</evidence>
<evidence type="ECO:0000256" key="1">
    <source>
        <dbReference type="ARBA" id="ARBA00005254"/>
    </source>
</evidence>
<dbReference type="SUPFAM" id="SSF54637">
    <property type="entry name" value="Thioesterase/thiol ester dehydrase-isomerase"/>
    <property type="match status" value="2"/>
</dbReference>
<comment type="similarity">
    <text evidence="1">Belongs to the enoyl-CoA hydratase/isomerase family.</text>
</comment>
<sequence length="282" mass="29511">MTLDLQAVGRSAGPDTVSWTSFDALLYALGVGAGQDDSAQELEFTTENTEGVPQQVLPTYAIVLAQRAPGLKVDIGDVDRTKVVHAGQGLIMHRPLPVEGKASLTNTVTGIYDKGSGALVRTSAEAVDLETGEKIFTTEGAIFIRGAGGFGGPQDPAAGWSVPEGEPDQVVSAATRSDQALLYRLSGDRNPLHSDPAFAARGGFTAPILHGLCTFGVSARVVLRAIGVAADQLASIDGRFSKPVLPGERLTVSVWSDGKTHLFRTTNSSGETVLDRGVLTTR</sequence>
<dbReference type="Proteomes" id="UP000183407">
    <property type="component" value="Unassembled WGS sequence"/>
</dbReference>
<dbReference type="Pfam" id="PF22622">
    <property type="entry name" value="MFE-2_hydrat-2_N"/>
    <property type="match status" value="1"/>
</dbReference>
<dbReference type="GO" id="GO:0004300">
    <property type="term" value="F:enoyl-CoA hydratase activity"/>
    <property type="evidence" value="ECO:0007669"/>
    <property type="project" value="TreeGrafter"/>
</dbReference>
<proteinExistence type="inferred from homology"/>
<evidence type="ECO:0000259" key="2">
    <source>
        <dbReference type="Pfam" id="PF01575"/>
    </source>
</evidence>
<dbReference type="GO" id="GO:0006635">
    <property type="term" value="P:fatty acid beta-oxidation"/>
    <property type="evidence" value="ECO:0007669"/>
    <property type="project" value="TreeGrafter"/>
</dbReference>
<dbReference type="RefSeq" id="WP_073359364.1">
    <property type="nucleotide sequence ID" value="NZ_FNTL01000004.1"/>
</dbReference>
<dbReference type="PANTHER" id="PTHR13078:SF56">
    <property type="entry name" value="PEROXISOMAL MULTIFUNCTIONAL ENZYME TYPE 2"/>
    <property type="match status" value="1"/>
</dbReference>
<accession>A0A1H5H7I7</accession>
<dbReference type="GO" id="GO:0003857">
    <property type="term" value="F:(3S)-3-hydroxyacyl-CoA dehydrogenase (NAD+) activity"/>
    <property type="evidence" value="ECO:0007669"/>
    <property type="project" value="TreeGrafter"/>
</dbReference>
<dbReference type="PANTHER" id="PTHR13078">
    <property type="entry name" value="PEROXISOMAL MULTIFUNCTIONAL ENZYME TYPE 2-RELATED"/>
    <property type="match status" value="1"/>
</dbReference>
<dbReference type="AlphaFoldDB" id="A0A1H5H7I7"/>
<dbReference type="InterPro" id="IPR029069">
    <property type="entry name" value="HotDog_dom_sf"/>
</dbReference>
<dbReference type="Gene3D" id="3.10.129.10">
    <property type="entry name" value="Hotdog Thioesterase"/>
    <property type="match status" value="1"/>
</dbReference>
<dbReference type="EMBL" id="FNTL01000004">
    <property type="protein sequence ID" value="SEE23909.1"/>
    <property type="molecule type" value="Genomic_DNA"/>
</dbReference>
<dbReference type="InterPro" id="IPR054357">
    <property type="entry name" value="MFE-2_N"/>
</dbReference>
<reference evidence="5" key="1">
    <citation type="submission" date="2016-10" db="EMBL/GenBank/DDBJ databases">
        <authorList>
            <person name="Varghese N."/>
        </authorList>
    </citation>
    <scope>NUCLEOTIDE SEQUENCE [LARGE SCALE GENOMIC DNA]</scope>
    <source>
        <strain evidence="5">DSM 44719</strain>
    </source>
</reference>
<feature type="domain" description="Peroxisomal multifunctional enzyme type 2-like N-terminal" evidence="3">
    <location>
        <begin position="19"/>
        <end position="146"/>
    </location>
</feature>
<organism evidence="4 5">
    <name type="scientific">Rhodococcus jostii</name>
    <dbReference type="NCBI Taxonomy" id="132919"/>
    <lineage>
        <taxon>Bacteria</taxon>
        <taxon>Bacillati</taxon>
        <taxon>Actinomycetota</taxon>
        <taxon>Actinomycetes</taxon>
        <taxon>Mycobacteriales</taxon>
        <taxon>Nocardiaceae</taxon>
        <taxon>Rhodococcus</taxon>
    </lineage>
</organism>
<dbReference type="Pfam" id="PF01575">
    <property type="entry name" value="MaoC_dehydratas"/>
    <property type="match status" value="1"/>
</dbReference>
<protein>
    <submittedName>
        <fullName evidence="4">Acyl dehydratase</fullName>
    </submittedName>
</protein>
<name>A0A1H5H7I7_RHOJO</name>
<dbReference type="InterPro" id="IPR002539">
    <property type="entry name" value="MaoC-like_dom"/>
</dbReference>
<feature type="domain" description="MaoC-like" evidence="2">
    <location>
        <begin position="163"/>
        <end position="267"/>
    </location>
</feature>
<evidence type="ECO:0000259" key="3">
    <source>
        <dbReference type="Pfam" id="PF22622"/>
    </source>
</evidence>
<gene>
    <name evidence="4" type="ORF">SAMN04490220_7098</name>
</gene>
<dbReference type="GO" id="GO:0044594">
    <property type="term" value="F:17-beta-hydroxysteroid dehydrogenase (NAD+) activity"/>
    <property type="evidence" value="ECO:0007669"/>
    <property type="project" value="TreeGrafter"/>
</dbReference>